<dbReference type="AlphaFoldDB" id="A0A1J5PDQ4"/>
<evidence type="ECO:0000313" key="1">
    <source>
        <dbReference type="EMBL" id="OIQ65951.1"/>
    </source>
</evidence>
<gene>
    <name evidence="1" type="ORF">GALL_524860</name>
</gene>
<comment type="caution">
    <text evidence="1">The sequence shown here is derived from an EMBL/GenBank/DDBJ whole genome shotgun (WGS) entry which is preliminary data.</text>
</comment>
<accession>A0A1J5PDQ4</accession>
<protein>
    <submittedName>
        <fullName evidence="1">Uncharacterized protein</fullName>
    </submittedName>
</protein>
<dbReference type="EMBL" id="MLJW01006938">
    <property type="protein sequence ID" value="OIQ65951.1"/>
    <property type="molecule type" value="Genomic_DNA"/>
</dbReference>
<name>A0A1J5PDQ4_9ZZZZ</name>
<reference evidence="1" key="1">
    <citation type="submission" date="2016-10" db="EMBL/GenBank/DDBJ databases">
        <title>Sequence of Gallionella enrichment culture.</title>
        <authorList>
            <person name="Poehlein A."/>
            <person name="Muehling M."/>
            <person name="Daniel R."/>
        </authorList>
    </citation>
    <scope>NUCLEOTIDE SEQUENCE</scope>
</reference>
<organism evidence="1">
    <name type="scientific">mine drainage metagenome</name>
    <dbReference type="NCBI Taxonomy" id="410659"/>
    <lineage>
        <taxon>unclassified sequences</taxon>
        <taxon>metagenomes</taxon>
        <taxon>ecological metagenomes</taxon>
    </lineage>
</organism>
<sequence>MLDRFHDDAHHGMSGVFQRGKLPVMRGVVFALGAQVDEEPVVAIECRIAQWFAVDRDQALTVLAGGFGDQLLGPGAEIRDLLR</sequence>
<proteinExistence type="predicted"/>